<evidence type="ECO:0000313" key="2">
    <source>
        <dbReference type="Proteomes" id="UP001470230"/>
    </source>
</evidence>
<protein>
    <submittedName>
        <fullName evidence="1">Uncharacterized protein</fullName>
    </submittedName>
</protein>
<evidence type="ECO:0000313" key="1">
    <source>
        <dbReference type="EMBL" id="KAK8842488.1"/>
    </source>
</evidence>
<organism evidence="1 2">
    <name type="scientific">Tritrichomonas musculus</name>
    <dbReference type="NCBI Taxonomy" id="1915356"/>
    <lineage>
        <taxon>Eukaryota</taxon>
        <taxon>Metamonada</taxon>
        <taxon>Parabasalia</taxon>
        <taxon>Tritrichomonadida</taxon>
        <taxon>Tritrichomonadidae</taxon>
        <taxon>Tritrichomonas</taxon>
    </lineage>
</organism>
<feature type="non-terminal residue" evidence="1">
    <location>
        <position position="168"/>
    </location>
</feature>
<accession>A0ABR2H8D3</accession>
<comment type="caution">
    <text evidence="1">The sequence shown here is derived from an EMBL/GenBank/DDBJ whole genome shotgun (WGS) entry which is preliminary data.</text>
</comment>
<dbReference type="Proteomes" id="UP001470230">
    <property type="component" value="Unassembled WGS sequence"/>
</dbReference>
<sequence length="168" mass="19642">MKANSTWFENLSDQKEIPVTIAVHLDPCIKDELLKSINNEYYQKNPIQINGFDPQNHNEIDLSKNEELLNDLVDKTISGYTSPISDFILQWGASKGLRITKNKHLQNITGILTLFCYRTIDRSEKLYELLQIYIKFKSENVFRNKNEDYVNTTKNKKKKLILSLIIFI</sequence>
<reference evidence="1 2" key="1">
    <citation type="submission" date="2024-04" db="EMBL/GenBank/DDBJ databases">
        <title>Tritrichomonas musculus Genome.</title>
        <authorList>
            <person name="Alves-Ferreira E."/>
            <person name="Grigg M."/>
            <person name="Lorenzi H."/>
            <person name="Galac M."/>
        </authorList>
    </citation>
    <scope>NUCLEOTIDE SEQUENCE [LARGE SCALE GENOMIC DNA]</scope>
    <source>
        <strain evidence="1 2">EAF2021</strain>
    </source>
</reference>
<name>A0ABR2H8D3_9EUKA</name>
<keyword evidence="2" id="KW-1185">Reference proteome</keyword>
<gene>
    <name evidence="1" type="ORF">M9Y10_026077</name>
</gene>
<proteinExistence type="predicted"/>
<dbReference type="EMBL" id="JAPFFF010000038">
    <property type="protein sequence ID" value="KAK8842488.1"/>
    <property type="molecule type" value="Genomic_DNA"/>
</dbReference>